<dbReference type="Proteomes" id="UP000005408">
    <property type="component" value="Unassembled WGS sequence"/>
</dbReference>
<evidence type="ECO:0008006" key="5">
    <source>
        <dbReference type="Google" id="ProtNLM"/>
    </source>
</evidence>
<feature type="chain" id="PRO_5036460130" description="FZ domain-containing protein" evidence="2">
    <location>
        <begin position="23"/>
        <end position="213"/>
    </location>
</feature>
<evidence type="ECO:0000256" key="2">
    <source>
        <dbReference type="SAM" id="SignalP"/>
    </source>
</evidence>
<evidence type="ECO:0000313" key="4">
    <source>
        <dbReference type="Proteomes" id="UP000005408"/>
    </source>
</evidence>
<accession>A0A8W8JCD2</accession>
<organism evidence="3 4">
    <name type="scientific">Magallana gigas</name>
    <name type="common">Pacific oyster</name>
    <name type="synonym">Crassostrea gigas</name>
    <dbReference type="NCBI Taxonomy" id="29159"/>
    <lineage>
        <taxon>Eukaryota</taxon>
        <taxon>Metazoa</taxon>
        <taxon>Spiralia</taxon>
        <taxon>Lophotrochozoa</taxon>
        <taxon>Mollusca</taxon>
        <taxon>Bivalvia</taxon>
        <taxon>Autobranchia</taxon>
        <taxon>Pteriomorphia</taxon>
        <taxon>Ostreida</taxon>
        <taxon>Ostreoidea</taxon>
        <taxon>Ostreidae</taxon>
        <taxon>Magallana</taxon>
    </lineage>
</organism>
<evidence type="ECO:0000313" key="3">
    <source>
        <dbReference type="EnsemblMetazoa" id="G18509.3:cds"/>
    </source>
</evidence>
<sequence>MADHIHWAALLFSTFVLFVCDSKPLDGYKFPVYTTEFCPRNQTEWMERSSTINCTESNGYLCLPSEDLNELLEFCYFEYQIPIAKGLCMFLRKRDSFIDAYKCRNFVEGCPNSTYRIYEVYKYRSCVSIGNMCFLAEPTCIRTTTTENLSTIPYINVSVEETNNRMHEFFPFQERNHWVWILTFLGVGALIILPVIMFYRKMKSKDAAVTIVS</sequence>
<name>A0A8W8JCD2_MAGGI</name>
<keyword evidence="1" id="KW-0472">Membrane</keyword>
<reference evidence="3" key="1">
    <citation type="submission" date="2022-08" db="UniProtKB">
        <authorList>
            <consortium name="EnsemblMetazoa"/>
        </authorList>
    </citation>
    <scope>IDENTIFICATION</scope>
    <source>
        <strain evidence="3">05x7-T-G4-1.051#20</strain>
    </source>
</reference>
<keyword evidence="1" id="KW-1133">Transmembrane helix</keyword>
<feature type="transmembrane region" description="Helical" evidence="1">
    <location>
        <begin position="178"/>
        <end position="199"/>
    </location>
</feature>
<proteinExistence type="predicted"/>
<keyword evidence="4" id="KW-1185">Reference proteome</keyword>
<feature type="signal peptide" evidence="2">
    <location>
        <begin position="1"/>
        <end position="22"/>
    </location>
</feature>
<dbReference type="AlphaFoldDB" id="A0A8W8JCD2"/>
<keyword evidence="1" id="KW-0812">Transmembrane</keyword>
<dbReference type="EnsemblMetazoa" id="G18509.3">
    <property type="protein sequence ID" value="G18509.3:cds"/>
    <property type="gene ID" value="G18509"/>
</dbReference>
<evidence type="ECO:0000256" key="1">
    <source>
        <dbReference type="SAM" id="Phobius"/>
    </source>
</evidence>
<keyword evidence="2" id="KW-0732">Signal</keyword>
<protein>
    <recommendedName>
        <fullName evidence="5">FZ domain-containing protein</fullName>
    </recommendedName>
</protein>